<dbReference type="EMBL" id="ML977137">
    <property type="protein sequence ID" value="KAF1992647.1"/>
    <property type="molecule type" value="Genomic_DNA"/>
</dbReference>
<protein>
    <submittedName>
        <fullName evidence="1">Uncharacterized protein</fullName>
    </submittedName>
</protein>
<sequence length="61" mass="6741">MNVSLEPKKAFLGYPTATLLGQRVNAFGLSSPKERIHAVLAIKQPRTCKDLEHYIGLTGFL</sequence>
<evidence type="ECO:0000313" key="1">
    <source>
        <dbReference type="EMBL" id="KAF1992647.1"/>
    </source>
</evidence>
<dbReference type="SUPFAM" id="SSF56672">
    <property type="entry name" value="DNA/RNA polymerases"/>
    <property type="match status" value="1"/>
</dbReference>
<feature type="non-terminal residue" evidence="1">
    <location>
        <position position="61"/>
    </location>
</feature>
<dbReference type="OrthoDB" id="3929326at2759"/>
<name>A0A6G1HHV2_9PEZI</name>
<organism evidence="1 2">
    <name type="scientific">Aulographum hederae CBS 113979</name>
    <dbReference type="NCBI Taxonomy" id="1176131"/>
    <lineage>
        <taxon>Eukaryota</taxon>
        <taxon>Fungi</taxon>
        <taxon>Dikarya</taxon>
        <taxon>Ascomycota</taxon>
        <taxon>Pezizomycotina</taxon>
        <taxon>Dothideomycetes</taxon>
        <taxon>Pleosporomycetidae</taxon>
        <taxon>Aulographales</taxon>
        <taxon>Aulographaceae</taxon>
    </lineage>
</organism>
<dbReference type="AlphaFoldDB" id="A0A6G1HHV2"/>
<accession>A0A6G1HHV2</accession>
<proteinExistence type="predicted"/>
<gene>
    <name evidence="1" type="ORF">K402DRAFT_320871</name>
</gene>
<reference evidence="1" key="1">
    <citation type="journal article" date="2020" name="Stud. Mycol.">
        <title>101 Dothideomycetes genomes: a test case for predicting lifestyles and emergence of pathogens.</title>
        <authorList>
            <person name="Haridas S."/>
            <person name="Albert R."/>
            <person name="Binder M."/>
            <person name="Bloem J."/>
            <person name="Labutti K."/>
            <person name="Salamov A."/>
            <person name="Andreopoulos B."/>
            <person name="Baker S."/>
            <person name="Barry K."/>
            <person name="Bills G."/>
            <person name="Bluhm B."/>
            <person name="Cannon C."/>
            <person name="Castanera R."/>
            <person name="Culley D."/>
            <person name="Daum C."/>
            <person name="Ezra D."/>
            <person name="Gonzalez J."/>
            <person name="Henrissat B."/>
            <person name="Kuo A."/>
            <person name="Liang C."/>
            <person name="Lipzen A."/>
            <person name="Lutzoni F."/>
            <person name="Magnuson J."/>
            <person name="Mondo S."/>
            <person name="Nolan M."/>
            <person name="Ohm R."/>
            <person name="Pangilinan J."/>
            <person name="Park H.-J."/>
            <person name="Ramirez L."/>
            <person name="Alfaro M."/>
            <person name="Sun H."/>
            <person name="Tritt A."/>
            <person name="Yoshinaga Y."/>
            <person name="Zwiers L.-H."/>
            <person name="Turgeon B."/>
            <person name="Goodwin S."/>
            <person name="Spatafora J."/>
            <person name="Crous P."/>
            <person name="Grigoriev I."/>
        </authorList>
    </citation>
    <scope>NUCLEOTIDE SEQUENCE</scope>
    <source>
        <strain evidence="1">CBS 113979</strain>
    </source>
</reference>
<dbReference type="InterPro" id="IPR043502">
    <property type="entry name" value="DNA/RNA_pol_sf"/>
</dbReference>
<evidence type="ECO:0000313" key="2">
    <source>
        <dbReference type="Proteomes" id="UP000800041"/>
    </source>
</evidence>
<keyword evidence="2" id="KW-1185">Reference proteome</keyword>
<dbReference type="Proteomes" id="UP000800041">
    <property type="component" value="Unassembled WGS sequence"/>
</dbReference>